<accession>A0A645DK57</accession>
<proteinExistence type="predicted"/>
<protein>
    <submittedName>
        <fullName evidence="1">Uncharacterized protein</fullName>
    </submittedName>
</protein>
<dbReference type="AlphaFoldDB" id="A0A645DK57"/>
<name>A0A645DK57_9ZZZZ</name>
<organism evidence="1">
    <name type="scientific">bioreactor metagenome</name>
    <dbReference type="NCBI Taxonomy" id="1076179"/>
    <lineage>
        <taxon>unclassified sequences</taxon>
        <taxon>metagenomes</taxon>
        <taxon>ecological metagenomes</taxon>
    </lineage>
</organism>
<sequence>MIGEGDVVDATAFLSPGAVPLDRRPCDVVEALRLAGAQVIDAGDLRVVE</sequence>
<gene>
    <name evidence="1" type="ORF">SDC9_136949</name>
</gene>
<reference evidence="1" key="1">
    <citation type="submission" date="2019-08" db="EMBL/GenBank/DDBJ databases">
        <authorList>
            <person name="Kucharzyk K."/>
            <person name="Murdoch R.W."/>
            <person name="Higgins S."/>
            <person name="Loffler F."/>
        </authorList>
    </citation>
    <scope>NUCLEOTIDE SEQUENCE</scope>
</reference>
<dbReference type="EMBL" id="VSSQ01037204">
    <property type="protein sequence ID" value="MPM89834.1"/>
    <property type="molecule type" value="Genomic_DNA"/>
</dbReference>
<comment type="caution">
    <text evidence="1">The sequence shown here is derived from an EMBL/GenBank/DDBJ whole genome shotgun (WGS) entry which is preliminary data.</text>
</comment>
<evidence type="ECO:0000313" key="1">
    <source>
        <dbReference type="EMBL" id="MPM89834.1"/>
    </source>
</evidence>